<dbReference type="Proteomes" id="UP000294543">
    <property type="component" value="Unassembled WGS sequence"/>
</dbReference>
<reference evidence="2 3" key="1">
    <citation type="submission" date="2019-03" db="EMBL/GenBank/DDBJ databases">
        <title>Draft genome sequences of novel Actinobacteria.</title>
        <authorList>
            <person name="Sahin N."/>
            <person name="Ay H."/>
            <person name="Saygin H."/>
        </authorList>
    </citation>
    <scope>NUCLEOTIDE SEQUENCE [LARGE SCALE GENOMIC DNA]</scope>
    <source>
        <strain evidence="2 3">KC712</strain>
    </source>
</reference>
<organism evidence="2 3">
    <name type="scientific">Nonomuraea diastatica</name>
    <dbReference type="NCBI Taxonomy" id="1848329"/>
    <lineage>
        <taxon>Bacteria</taxon>
        <taxon>Bacillati</taxon>
        <taxon>Actinomycetota</taxon>
        <taxon>Actinomycetes</taxon>
        <taxon>Streptosporangiales</taxon>
        <taxon>Streptosporangiaceae</taxon>
        <taxon>Nonomuraea</taxon>
    </lineage>
</organism>
<dbReference type="AlphaFoldDB" id="A0A4R4WDX4"/>
<accession>A0A4R4WDX4</accession>
<comment type="caution">
    <text evidence="2">The sequence shown here is derived from an EMBL/GenBank/DDBJ whole genome shotgun (WGS) entry which is preliminary data.</text>
</comment>
<sequence>MDEDHGSSERFTVSIGLHETSSWRARLANSMASPAGLLHRQVEDAWETTQGMTSIRTRSPVSRAELNGLP</sequence>
<feature type="region of interest" description="Disordered" evidence="1">
    <location>
        <begin position="49"/>
        <end position="70"/>
    </location>
</feature>
<dbReference type="EMBL" id="SMKP01000125">
    <property type="protein sequence ID" value="TDD15437.1"/>
    <property type="molecule type" value="Genomic_DNA"/>
</dbReference>
<gene>
    <name evidence="2" type="ORF">E1294_34410</name>
</gene>
<dbReference type="RefSeq" id="WP_132515150.1">
    <property type="nucleotide sequence ID" value="NZ_SMKP01000125.1"/>
</dbReference>
<protein>
    <submittedName>
        <fullName evidence="2">Uncharacterized protein</fullName>
    </submittedName>
</protein>
<evidence type="ECO:0000256" key="1">
    <source>
        <dbReference type="SAM" id="MobiDB-lite"/>
    </source>
</evidence>
<feature type="compositionally biased region" description="Polar residues" evidence="1">
    <location>
        <begin position="49"/>
        <end position="60"/>
    </location>
</feature>
<keyword evidence="3" id="KW-1185">Reference proteome</keyword>
<evidence type="ECO:0000313" key="3">
    <source>
        <dbReference type="Proteomes" id="UP000294543"/>
    </source>
</evidence>
<proteinExistence type="predicted"/>
<evidence type="ECO:0000313" key="2">
    <source>
        <dbReference type="EMBL" id="TDD15437.1"/>
    </source>
</evidence>
<name>A0A4R4WDX4_9ACTN</name>